<dbReference type="Gene3D" id="3.20.20.80">
    <property type="entry name" value="Glycosidases"/>
    <property type="match status" value="1"/>
</dbReference>
<accession>A0ABS4QX49</accession>
<comment type="caution">
    <text evidence="2">The sequence shown here is derived from an EMBL/GenBank/DDBJ whole genome shotgun (WGS) entry which is preliminary data.</text>
</comment>
<dbReference type="EMBL" id="JAGILA010000001">
    <property type="protein sequence ID" value="MBP2234555.1"/>
    <property type="molecule type" value="Genomic_DNA"/>
</dbReference>
<evidence type="ECO:0000313" key="2">
    <source>
        <dbReference type="EMBL" id="MBP2234555.1"/>
    </source>
</evidence>
<dbReference type="Gene3D" id="1.10.3130.20">
    <property type="entry name" value="Phycobilisome linker domain"/>
    <property type="match status" value="1"/>
</dbReference>
<dbReference type="InterPro" id="IPR025282">
    <property type="entry name" value="DUF4214"/>
</dbReference>
<dbReference type="SUPFAM" id="SSF51445">
    <property type="entry name" value="(Trans)glycosidases"/>
    <property type="match status" value="1"/>
</dbReference>
<dbReference type="Proteomes" id="UP000730739">
    <property type="component" value="Unassembled WGS sequence"/>
</dbReference>
<dbReference type="InterPro" id="IPR017853">
    <property type="entry name" value="GH"/>
</dbReference>
<dbReference type="InterPro" id="IPR038255">
    <property type="entry name" value="PBS_linker_sf"/>
</dbReference>
<organism evidence="2 3">
    <name type="scientific">Sinorhizobium kostiense</name>
    <dbReference type="NCBI Taxonomy" id="76747"/>
    <lineage>
        <taxon>Bacteria</taxon>
        <taxon>Pseudomonadati</taxon>
        <taxon>Pseudomonadota</taxon>
        <taxon>Alphaproteobacteria</taxon>
        <taxon>Hyphomicrobiales</taxon>
        <taxon>Rhizobiaceae</taxon>
        <taxon>Sinorhizobium/Ensifer group</taxon>
        <taxon>Sinorhizobium</taxon>
    </lineage>
</organism>
<evidence type="ECO:0000259" key="1">
    <source>
        <dbReference type="Pfam" id="PF13946"/>
    </source>
</evidence>
<keyword evidence="3" id="KW-1185">Reference proteome</keyword>
<sequence>MFTRLAIGTLCLLATTILVSAELLWGVNGHPISAYPGVSMERQLDFLVDLGMKSYRVNISRAEQASQLAPIVRAAKVRGIEILPVITPGGMDLDNESVDELYDKAHALAVALGSQFKDDIRVWELGNEMENYAIIQPCEMRDDGSQYPCEWGPAGGDGPLHYYGPRWAKVSAVLKGLSDGMIEVDPKIRKAMGTAGWGHTGAFERMKRDGIKWDISVWHMYGGDPEPAFRKLARYGRPIWVTEFNHPFGSQRGEEQQADGLRQTMKRLHKLQAKYNVKAAHIYELLDETYWAPDFEAYMGLVRLIARSDGGWTVGEPKPAYAAVRRLIRGERRLPKPRRSCDPAESSASDPLPTRQAHFAVCLVLGRKGDAETVERWVEALENGKVNVTAMMLDLLHSDEFRARYAPFGLTDRAYVDFLYLLLLGRPADAYGLHTYATNLQGGSVTREHVALGLIQSSEFQKKFAAQLGTKPATSSAAPG</sequence>
<proteinExistence type="predicted"/>
<name>A0ABS4QX49_9HYPH</name>
<protein>
    <recommendedName>
        <fullName evidence="1">DUF4214 domain-containing protein</fullName>
    </recommendedName>
</protein>
<evidence type="ECO:0000313" key="3">
    <source>
        <dbReference type="Proteomes" id="UP000730739"/>
    </source>
</evidence>
<reference evidence="2 3" key="1">
    <citation type="submission" date="2021-03" db="EMBL/GenBank/DDBJ databases">
        <title>Genomic Encyclopedia of Type Strains, Phase IV (KMG-IV): sequencing the most valuable type-strain genomes for metagenomic binning, comparative biology and taxonomic classification.</title>
        <authorList>
            <person name="Goeker M."/>
        </authorList>
    </citation>
    <scope>NUCLEOTIDE SEQUENCE [LARGE SCALE GENOMIC DNA]</scope>
    <source>
        <strain evidence="2 3">DSM 13372</strain>
    </source>
</reference>
<feature type="domain" description="DUF4214" evidence="1">
    <location>
        <begin position="394"/>
        <end position="464"/>
    </location>
</feature>
<dbReference type="RefSeq" id="WP_209600776.1">
    <property type="nucleotide sequence ID" value="NZ_JAGILA010000001.1"/>
</dbReference>
<gene>
    <name evidence="2" type="ORF">J2Z31_001045</name>
</gene>
<dbReference type="Pfam" id="PF13946">
    <property type="entry name" value="DUF4214"/>
    <property type="match status" value="1"/>
</dbReference>